<keyword evidence="2" id="KW-1185">Reference proteome</keyword>
<sequence length="169" mass="18676">MNTSTCSRHTTLGHQQFAIASYGRPRTSSGYRILDAPNGYQLNALLGLPRLHRVLQTTTKILLPTLCSGDVSFTGWNSTNAEKLVILVHGSSRVEKPDSKEQMWRLIREPPASVANLARKSVEWAGEPDAILAELDSALHKVPDVENSNASKCVLTKHDCAKRFVDQVR</sequence>
<dbReference type="EMBL" id="GL377597">
    <property type="protein sequence ID" value="EFJ22027.1"/>
    <property type="molecule type" value="Genomic_DNA"/>
</dbReference>
<accession>D8S111</accession>
<dbReference type="InParanoid" id="D8S111"/>
<name>D8S111_SELML</name>
<organism evidence="2">
    <name type="scientific">Selaginella moellendorffii</name>
    <name type="common">Spikemoss</name>
    <dbReference type="NCBI Taxonomy" id="88036"/>
    <lineage>
        <taxon>Eukaryota</taxon>
        <taxon>Viridiplantae</taxon>
        <taxon>Streptophyta</taxon>
        <taxon>Embryophyta</taxon>
        <taxon>Tracheophyta</taxon>
        <taxon>Lycopodiopsida</taxon>
        <taxon>Selaginellales</taxon>
        <taxon>Selaginellaceae</taxon>
        <taxon>Selaginella</taxon>
    </lineage>
</organism>
<evidence type="ECO:0000313" key="2">
    <source>
        <dbReference type="Proteomes" id="UP000001514"/>
    </source>
</evidence>
<gene>
    <name evidence="1" type="ORF">SELMODRAFT_416988</name>
</gene>
<dbReference type="Gramene" id="EFJ22027">
    <property type="protein sequence ID" value="EFJ22027"/>
    <property type="gene ID" value="SELMODRAFT_416988"/>
</dbReference>
<dbReference type="PANTHER" id="PTHR35759">
    <property type="entry name" value="BNAA09G03860D PROTEIN"/>
    <property type="match status" value="1"/>
</dbReference>
<dbReference type="Proteomes" id="UP000001514">
    <property type="component" value="Unassembled WGS sequence"/>
</dbReference>
<dbReference type="AlphaFoldDB" id="D8S111"/>
<evidence type="ECO:0000313" key="1">
    <source>
        <dbReference type="EMBL" id="EFJ22027.1"/>
    </source>
</evidence>
<dbReference type="KEGG" id="smo:SELMODRAFT_416988"/>
<dbReference type="PANTHER" id="PTHR35759:SF1">
    <property type="entry name" value="OS07G0673000 PROTEIN"/>
    <property type="match status" value="1"/>
</dbReference>
<proteinExistence type="predicted"/>
<dbReference type="HOGENOM" id="CLU_1581203_0_0_1"/>
<reference evidence="1 2" key="1">
    <citation type="journal article" date="2011" name="Science">
        <title>The Selaginella genome identifies genetic changes associated with the evolution of vascular plants.</title>
        <authorList>
            <person name="Banks J.A."/>
            <person name="Nishiyama T."/>
            <person name="Hasebe M."/>
            <person name="Bowman J.L."/>
            <person name="Gribskov M."/>
            <person name="dePamphilis C."/>
            <person name="Albert V.A."/>
            <person name="Aono N."/>
            <person name="Aoyama T."/>
            <person name="Ambrose B.A."/>
            <person name="Ashton N.W."/>
            <person name="Axtell M.J."/>
            <person name="Barker E."/>
            <person name="Barker M.S."/>
            <person name="Bennetzen J.L."/>
            <person name="Bonawitz N.D."/>
            <person name="Chapple C."/>
            <person name="Cheng C."/>
            <person name="Correa L.G."/>
            <person name="Dacre M."/>
            <person name="DeBarry J."/>
            <person name="Dreyer I."/>
            <person name="Elias M."/>
            <person name="Engstrom E.M."/>
            <person name="Estelle M."/>
            <person name="Feng L."/>
            <person name="Finet C."/>
            <person name="Floyd S.K."/>
            <person name="Frommer W.B."/>
            <person name="Fujita T."/>
            <person name="Gramzow L."/>
            <person name="Gutensohn M."/>
            <person name="Harholt J."/>
            <person name="Hattori M."/>
            <person name="Heyl A."/>
            <person name="Hirai T."/>
            <person name="Hiwatashi Y."/>
            <person name="Ishikawa M."/>
            <person name="Iwata M."/>
            <person name="Karol K.G."/>
            <person name="Koehler B."/>
            <person name="Kolukisaoglu U."/>
            <person name="Kubo M."/>
            <person name="Kurata T."/>
            <person name="Lalonde S."/>
            <person name="Li K."/>
            <person name="Li Y."/>
            <person name="Litt A."/>
            <person name="Lyons E."/>
            <person name="Manning G."/>
            <person name="Maruyama T."/>
            <person name="Michael T.P."/>
            <person name="Mikami K."/>
            <person name="Miyazaki S."/>
            <person name="Morinaga S."/>
            <person name="Murata T."/>
            <person name="Mueller-Roeber B."/>
            <person name="Nelson D.R."/>
            <person name="Obara M."/>
            <person name="Oguri Y."/>
            <person name="Olmstead R.G."/>
            <person name="Onodera N."/>
            <person name="Petersen B.L."/>
            <person name="Pils B."/>
            <person name="Prigge M."/>
            <person name="Rensing S.A."/>
            <person name="Riano-Pachon D.M."/>
            <person name="Roberts A.W."/>
            <person name="Sato Y."/>
            <person name="Scheller H.V."/>
            <person name="Schulz B."/>
            <person name="Schulz C."/>
            <person name="Shakirov E.V."/>
            <person name="Shibagaki N."/>
            <person name="Shinohara N."/>
            <person name="Shippen D.E."/>
            <person name="Soerensen I."/>
            <person name="Sotooka R."/>
            <person name="Sugimoto N."/>
            <person name="Sugita M."/>
            <person name="Sumikawa N."/>
            <person name="Tanurdzic M."/>
            <person name="Theissen G."/>
            <person name="Ulvskov P."/>
            <person name="Wakazuki S."/>
            <person name="Weng J.K."/>
            <person name="Willats W.W."/>
            <person name="Wipf D."/>
            <person name="Wolf P.G."/>
            <person name="Yang L."/>
            <person name="Zimmer A.D."/>
            <person name="Zhu Q."/>
            <person name="Mitros T."/>
            <person name="Hellsten U."/>
            <person name="Loque D."/>
            <person name="Otillar R."/>
            <person name="Salamov A."/>
            <person name="Schmutz J."/>
            <person name="Shapiro H."/>
            <person name="Lindquist E."/>
            <person name="Lucas S."/>
            <person name="Rokhsar D."/>
            <person name="Grigoriev I.V."/>
        </authorList>
    </citation>
    <scope>NUCLEOTIDE SEQUENCE [LARGE SCALE GENOMIC DNA]</scope>
</reference>
<protein>
    <submittedName>
        <fullName evidence="1">Uncharacterized protein</fullName>
    </submittedName>
</protein>